<sequence>MGEEQRRQAEYQIDLRNLTAFDLITGQGFYFYSANSSVKIGIHSSDKVISPTQLVLEELEVGGVSVAVALINGFDWINGACVRYPA</sequence>
<evidence type="ECO:0000313" key="2">
    <source>
        <dbReference type="Proteomes" id="UP001055811"/>
    </source>
</evidence>
<name>A0ACB9E2B3_CICIN</name>
<comment type="caution">
    <text evidence="1">The sequence shown here is derived from an EMBL/GenBank/DDBJ whole genome shotgun (WGS) entry which is preliminary data.</text>
</comment>
<proteinExistence type="predicted"/>
<accession>A0ACB9E2B3</accession>
<reference evidence="2" key="1">
    <citation type="journal article" date="2022" name="Mol. Ecol. Resour.">
        <title>The genomes of chicory, endive, great burdock and yacon provide insights into Asteraceae palaeo-polyploidization history and plant inulin production.</title>
        <authorList>
            <person name="Fan W."/>
            <person name="Wang S."/>
            <person name="Wang H."/>
            <person name="Wang A."/>
            <person name="Jiang F."/>
            <person name="Liu H."/>
            <person name="Zhao H."/>
            <person name="Xu D."/>
            <person name="Zhang Y."/>
        </authorList>
    </citation>
    <scope>NUCLEOTIDE SEQUENCE [LARGE SCALE GENOMIC DNA]</scope>
    <source>
        <strain evidence="2">cv. Punajuju</strain>
    </source>
</reference>
<gene>
    <name evidence="1" type="ORF">L2E82_24724</name>
</gene>
<keyword evidence="2" id="KW-1185">Reference proteome</keyword>
<dbReference type="Proteomes" id="UP001055811">
    <property type="component" value="Linkage Group LG04"/>
</dbReference>
<reference evidence="1 2" key="2">
    <citation type="journal article" date="2022" name="Mol. Ecol. Resour.">
        <title>The genomes of chicory, endive, great burdock and yacon provide insights into Asteraceae paleo-polyploidization history and plant inulin production.</title>
        <authorList>
            <person name="Fan W."/>
            <person name="Wang S."/>
            <person name="Wang H."/>
            <person name="Wang A."/>
            <person name="Jiang F."/>
            <person name="Liu H."/>
            <person name="Zhao H."/>
            <person name="Xu D."/>
            <person name="Zhang Y."/>
        </authorList>
    </citation>
    <scope>NUCLEOTIDE SEQUENCE [LARGE SCALE GENOMIC DNA]</scope>
    <source>
        <strain evidence="2">cv. Punajuju</strain>
        <tissue evidence="1">Leaves</tissue>
    </source>
</reference>
<evidence type="ECO:0000313" key="1">
    <source>
        <dbReference type="EMBL" id="KAI3752688.1"/>
    </source>
</evidence>
<dbReference type="EMBL" id="CM042012">
    <property type="protein sequence ID" value="KAI3752688.1"/>
    <property type="molecule type" value="Genomic_DNA"/>
</dbReference>
<protein>
    <submittedName>
        <fullName evidence="1">Uncharacterized protein</fullName>
    </submittedName>
</protein>
<organism evidence="1 2">
    <name type="scientific">Cichorium intybus</name>
    <name type="common">Chicory</name>
    <dbReference type="NCBI Taxonomy" id="13427"/>
    <lineage>
        <taxon>Eukaryota</taxon>
        <taxon>Viridiplantae</taxon>
        <taxon>Streptophyta</taxon>
        <taxon>Embryophyta</taxon>
        <taxon>Tracheophyta</taxon>
        <taxon>Spermatophyta</taxon>
        <taxon>Magnoliopsida</taxon>
        <taxon>eudicotyledons</taxon>
        <taxon>Gunneridae</taxon>
        <taxon>Pentapetalae</taxon>
        <taxon>asterids</taxon>
        <taxon>campanulids</taxon>
        <taxon>Asterales</taxon>
        <taxon>Asteraceae</taxon>
        <taxon>Cichorioideae</taxon>
        <taxon>Cichorieae</taxon>
        <taxon>Cichoriinae</taxon>
        <taxon>Cichorium</taxon>
    </lineage>
</organism>